<dbReference type="Proteomes" id="UP000297703">
    <property type="component" value="Unassembled WGS sequence"/>
</dbReference>
<reference evidence="2 3" key="2">
    <citation type="submission" date="2019-04" db="EMBL/GenBank/DDBJ databases">
        <title>The genome sequence of big-headed turtle.</title>
        <authorList>
            <person name="Gong S."/>
        </authorList>
    </citation>
    <scope>NUCLEOTIDE SEQUENCE [LARGE SCALE GENOMIC DNA]</scope>
    <source>
        <strain evidence="2">DO16091913</strain>
        <tissue evidence="2">Muscle</tissue>
    </source>
</reference>
<organism evidence="2 3">
    <name type="scientific">Platysternon megacephalum</name>
    <name type="common">big-headed turtle</name>
    <dbReference type="NCBI Taxonomy" id="55544"/>
    <lineage>
        <taxon>Eukaryota</taxon>
        <taxon>Metazoa</taxon>
        <taxon>Chordata</taxon>
        <taxon>Craniata</taxon>
        <taxon>Vertebrata</taxon>
        <taxon>Euteleostomi</taxon>
        <taxon>Archelosauria</taxon>
        <taxon>Testudinata</taxon>
        <taxon>Testudines</taxon>
        <taxon>Cryptodira</taxon>
        <taxon>Durocryptodira</taxon>
        <taxon>Testudinoidea</taxon>
        <taxon>Platysternidae</taxon>
        <taxon>Platysternon</taxon>
    </lineage>
</organism>
<feature type="region of interest" description="Disordered" evidence="1">
    <location>
        <begin position="1"/>
        <end position="23"/>
    </location>
</feature>
<evidence type="ECO:0000313" key="3">
    <source>
        <dbReference type="Proteomes" id="UP000297703"/>
    </source>
</evidence>
<name>A0A4D9E867_9SAUR</name>
<accession>A0A4D9E867</accession>
<evidence type="ECO:0000313" key="2">
    <source>
        <dbReference type="EMBL" id="TFK06416.1"/>
    </source>
</evidence>
<evidence type="ECO:0000256" key="1">
    <source>
        <dbReference type="SAM" id="MobiDB-lite"/>
    </source>
</evidence>
<sequence>MEKHKNQQEKTLFKKSRAPHPHCLQERPSWEALGLQSIALPFAQMFTPVQKHFRFTPTLCAGVNDSSRESESSRDYYASKDALVPQDRAEETHGYSRTHA</sequence>
<gene>
    <name evidence="2" type="ORF">DR999_PMT10726</name>
</gene>
<reference evidence="2 3" key="1">
    <citation type="submission" date="2019-04" db="EMBL/GenBank/DDBJ databases">
        <title>Draft genome of the big-headed turtle Platysternon megacephalum.</title>
        <authorList>
            <person name="Gong S."/>
        </authorList>
    </citation>
    <scope>NUCLEOTIDE SEQUENCE [LARGE SCALE GENOMIC DNA]</scope>
    <source>
        <strain evidence="2">DO16091913</strain>
        <tissue evidence="2">Muscle</tissue>
    </source>
</reference>
<feature type="compositionally biased region" description="Basic and acidic residues" evidence="1">
    <location>
        <begin position="1"/>
        <end position="12"/>
    </location>
</feature>
<feature type="compositionally biased region" description="Basic and acidic residues" evidence="1">
    <location>
        <begin position="66"/>
        <end position="78"/>
    </location>
</feature>
<feature type="region of interest" description="Disordered" evidence="1">
    <location>
        <begin position="64"/>
        <end position="100"/>
    </location>
</feature>
<dbReference type="AlphaFoldDB" id="A0A4D9E867"/>
<proteinExistence type="predicted"/>
<dbReference type="EMBL" id="QXTE01000096">
    <property type="protein sequence ID" value="TFK06416.1"/>
    <property type="molecule type" value="Genomic_DNA"/>
</dbReference>
<protein>
    <submittedName>
        <fullName evidence="2">Glycerol-3-phosphate transporter</fullName>
    </submittedName>
</protein>
<comment type="caution">
    <text evidence="2">The sequence shown here is derived from an EMBL/GenBank/DDBJ whole genome shotgun (WGS) entry which is preliminary data.</text>
</comment>
<keyword evidence="3" id="KW-1185">Reference proteome</keyword>